<dbReference type="RefSeq" id="WP_248954534.1">
    <property type="nucleotide sequence ID" value="NZ_JAKIKU010000001.1"/>
</dbReference>
<proteinExistence type="predicted"/>
<reference evidence="2 3" key="1">
    <citation type="submission" date="2022-01" db="EMBL/GenBank/DDBJ databases">
        <title>Whole genome-based taxonomy of the Shewanellaceae.</title>
        <authorList>
            <person name="Martin-Rodriguez A.J."/>
        </authorList>
    </citation>
    <scope>NUCLEOTIDE SEQUENCE [LARGE SCALE GENOMIC DNA]</scope>
    <source>
        <strain evidence="2 3">DSM 24955</strain>
    </source>
</reference>
<evidence type="ECO:0000313" key="2">
    <source>
        <dbReference type="EMBL" id="MCL1044050.1"/>
    </source>
</evidence>
<evidence type="ECO:0000256" key="1">
    <source>
        <dbReference type="SAM" id="Phobius"/>
    </source>
</evidence>
<organism evidence="2 3">
    <name type="scientific">Shewanella electrodiphila</name>
    <dbReference type="NCBI Taxonomy" id="934143"/>
    <lineage>
        <taxon>Bacteria</taxon>
        <taxon>Pseudomonadati</taxon>
        <taxon>Pseudomonadota</taxon>
        <taxon>Gammaproteobacteria</taxon>
        <taxon>Alteromonadales</taxon>
        <taxon>Shewanellaceae</taxon>
        <taxon>Shewanella</taxon>
    </lineage>
</organism>
<dbReference type="Proteomes" id="UP001202134">
    <property type="component" value="Unassembled WGS sequence"/>
</dbReference>
<sequence length="129" mass="14992">MLIKPIYEILPFTYMIIGAGSVALLKEPYAIIASLLVFFYGAHIWNQRSKNRRTDRKRKRIDGILPESIYGYLPFIYIMSAGLIFRFLPKDSGVVISICLFTYGTYVLLRRISYRHHKIPGVQTRAKFN</sequence>
<feature type="transmembrane region" description="Helical" evidence="1">
    <location>
        <begin position="7"/>
        <end position="25"/>
    </location>
</feature>
<feature type="transmembrane region" description="Helical" evidence="1">
    <location>
        <begin position="93"/>
        <end position="109"/>
    </location>
</feature>
<protein>
    <submittedName>
        <fullName evidence="2">Uncharacterized protein</fullName>
    </submittedName>
</protein>
<keyword evidence="3" id="KW-1185">Reference proteome</keyword>
<keyword evidence="1" id="KW-0472">Membrane</keyword>
<evidence type="ECO:0000313" key="3">
    <source>
        <dbReference type="Proteomes" id="UP001202134"/>
    </source>
</evidence>
<feature type="transmembrane region" description="Helical" evidence="1">
    <location>
        <begin position="69"/>
        <end position="87"/>
    </location>
</feature>
<accession>A0ABT0KJN1</accession>
<keyword evidence="1" id="KW-1133">Transmembrane helix</keyword>
<feature type="transmembrane region" description="Helical" evidence="1">
    <location>
        <begin position="31"/>
        <end position="48"/>
    </location>
</feature>
<dbReference type="EMBL" id="JAKIKU010000001">
    <property type="protein sequence ID" value="MCL1044050.1"/>
    <property type="molecule type" value="Genomic_DNA"/>
</dbReference>
<keyword evidence="1" id="KW-0812">Transmembrane</keyword>
<comment type="caution">
    <text evidence="2">The sequence shown here is derived from an EMBL/GenBank/DDBJ whole genome shotgun (WGS) entry which is preliminary data.</text>
</comment>
<name>A0ABT0KJN1_9GAMM</name>
<gene>
    <name evidence="2" type="ORF">L2737_01710</name>
</gene>